<proteinExistence type="predicted"/>
<dbReference type="Gene3D" id="3.40.1350.10">
    <property type="match status" value="1"/>
</dbReference>
<dbReference type="Pfam" id="PF23400">
    <property type="entry name" value="CARF_Card1"/>
    <property type="match status" value="1"/>
</dbReference>
<sequence>MFAAGTGGYTSVQFLLSDDRRIRSVAENLRRALAMDERTSKVQVLEPLTMDPWDLRKARDDCGRAIEKHSNAHVTVNLTGGTKIMSLGAYQAARAAASPMVYVNTEASELIRFGANGEPVARERFNVKIPIGTQLRAAGRELMDDVQSANAIPRERTEFVKWLVDNHDGAYERCLKKVVIEMKTAQKPWSQETQLSFCPQGKGLQALQRLGELNVVTWKQEQLGIRATSEPDWGFLNGGWVEAYALIALDECKLFDEVLGKVRIKGFTGEIDVMVARNGRLGIVECKTRGPYGEGVTAVVAKIRQYEAIFGGPYARAVFALASDEHIRVIREASEQFGVGTPIYGPGLKDLAKAVYRGGTGDRGPGAGRPRATIRRAGAGAGGPSQPDAGGVADAPAPREPAKPARGRRAASCGTPRADGLLSQHPPASARRGEQSPAVRGGGDPQPERGPGTGQGRTGETRFDGVARSGREDPEGFLPRKVAGDRHCRHLLSAHHQCRLGAPRQQA</sequence>
<protein>
    <submittedName>
        <fullName evidence="3">DUF1887 family protein</fullName>
    </submittedName>
</protein>
<dbReference type="Gene3D" id="3.40.50.10770">
    <property type="entry name" value="Hypothetical protein VC1899 like domain (Restriction endonuclease-like)"/>
    <property type="match status" value="1"/>
</dbReference>
<dbReference type="InterPro" id="IPR011335">
    <property type="entry name" value="Restrct_endonuc-II-like"/>
</dbReference>
<feature type="compositionally biased region" description="Low complexity" evidence="1">
    <location>
        <begin position="368"/>
        <end position="396"/>
    </location>
</feature>
<reference evidence="3" key="1">
    <citation type="submission" date="2020-07" db="EMBL/GenBank/DDBJ databases">
        <title>Huge and variable diversity of episymbiotic CPR bacteria and DPANN archaea in groundwater ecosystems.</title>
        <authorList>
            <person name="He C.Y."/>
            <person name="Keren R."/>
            <person name="Whittaker M."/>
            <person name="Farag I.F."/>
            <person name="Doudna J."/>
            <person name="Cate J.H.D."/>
            <person name="Banfield J.F."/>
        </authorList>
    </citation>
    <scope>NUCLEOTIDE SEQUENCE</scope>
    <source>
        <strain evidence="3">NC_groundwater_717_Ag_S-0.2um_59_8</strain>
    </source>
</reference>
<name>A0A932GMH5_UNCTE</name>
<evidence type="ECO:0000259" key="2">
    <source>
        <dbReference type="Pfam" id="PF23400"/>
    </source>
</evidence>
<feature type="domain" description="Card1 CARF" evidence="2">
    <location>
        <begin position="11"/>
        <end position="113"/>
    </location>
</feature>
<dbReference type="GO" id="GO:0003676">
    <property type="term" value="F:nucleic acid binding"/>
    <property type="evidence" value="ECO:0007669"/>
    <property type="project" value="InterPro"/>
</dbReference>
<feature type="compositionally biased region" description="Basic and acidic residues" evidence="1">
    <location>
        <begin position="459"/>
        <end position="474"/>
    </location>
</feature>
<dbReference type="EMBL" id="JACPSX010000019">
    <property type="protein sequence ID" value="MBI3013669.1"/>
    <property type="molecule type" value="Genomic_DNA"/>
</dbReference>
<dbReference type="InterPro" id="IPR011856">
    <property type="entry name" value="tRNA_endonuc-like_dom_sf"/>
</dbReference>
<organism evidence="3 4">
    <name type="scientific">Tectimicrobiota bacterium</name>
    <dbReference type="NCBI Taxonomy" id="2528274"/>
    <lineage>
        <taxon>Bacteria</taxon>
        <taxon>Pseudomonadati</taxon>
        <taxon>Nitrospinota/Tectimicrobiota group</taxon>
        <taxon>Candidatus Tectimicrobiota</taxon>
    </lineage>
</organism>
<accession>A0A932GMH5</accession>
<dbReference type="Proteomes" id="UP000741360">
    <property type="component" value="Unassembled WGS sequence"/>
</dbReference>
<evidence type="ECO:0000313" key="4">
    <source>
        <dbReference type="Proteomes" id="UP000741360"/>
    </source>
</evidence>
<feature type="region of interest" description="Disordered" evidence="1">
    <location>
        <begin position="359"/>
        <end position="481"/>
    </location>
</feature>
<gene>
    <name evidence="3" type="ORF">HYY65_01085</name>
</gene>
<dbReference type="InterPro" id="IPR056339">
    <property type="entry name" value="CARF_Card1"/>
</dbReference>
<evidence type="ECO:0000313" key="3">
    <source>
        <dbReference type="EMBL" id="MBI3013669.1"/>
    </source>
</evidence>
<dbReference type="SUPFAM" id="SSF52980">
    <property type="entry name" value="Restriction endonuclease-like"/>
    <property type="match status" value="1"/>
</dbReference>
<comment type="caution">
    <text evidence="3">The sequence shown here is derived from an EMBL/GenBank/DDBJ whole genome shotgun (WGS) entry which is preliminary data.</text>
</comment>
<evidence type="ECO:0000256" key="1">
    <source>
        <dbReference type="SAM" id="MobiDB-lite"/>
    </source>
</evidence>
<dbReference type="AlphaFoldDB" id="A0A932GMH5"/>